<name>A0A2G8LS09_STIJA</name>
<feature type="compositionally biased region" description="Basic and acidic residues" evidence="3">
    <location>
        <begin position="298"/>
        <end position="316"/>
    </location>
</feature>
<comment type="similarity">
    <text evidence="1">Belongs to the dysbindin family.</text>
</comment>
<accession>A0A2G8LS09</accession>
<feature type="compositionally biased region" description="Polar residues" evidence="3">
    <location>
        <begin position="268"/>
        <end position="279"/>
    </location>
</feature>
<feature type="compositionally biased region" description="Basic and acidic residues" evidence="3">
    <location>
        <begin position="323"/>
        <end position="336"/>
    </location>
</feature>
<feature type="compositionally biased region" description="Basic and acidic residues" evidence="3">
    <location>
        <begin position="280"/>
        <end position="290"/>
    </location>
</feature>
<feature type="region of interest" description="Disordered" evidence="3">
    <location>
        <begin position="27"/>
        <end position="46"/>
    </location>
</feature>
<dbReference type="OrthoDB" id="2445127at2759"/>
<organism evidence="4 5">
    <name type="scientific">Stichopus japonicus</name>
    <name type="common">Sea cucumber</name>
    <dbReference type="NCBI Taxonomy" id="307972"/>
    <lineage>
        <taxon>Eukaryota</taxon>
        <taxon>Metazoa</taxon>
        <taxon>Echinodermata</taxon>
        <taxon>Eleutherozoa</taxon>
        <taxon>Echinozoa</taxon>
        <taxon>Holothuroidea</taxon>
        <taxon>Aspidochirotacea</taxon>
        <taxon>Aspidochirotida</taxon>
        <taxon>Stichopodidae</taxon>
        <taxon>Apostichopus</taxon>
    </lineage>
</organism>
<keyword evidence="2" id="KW-0175">Coiled coil</keyword>
<dbReference type="AlphaFoldDB" id="A0A2G8LS09"/>
<protein>
    <submittedName>
        <fullName evidence="4">Putative dysbindin</fullName>
    </submittedName>
</protein>
<dbReference type="Proteomes" id="UP000230750">
    <property type="component" value="Unassembled WGS sequence"/>
</dbReference>
<dbReference type="GO" id="GO:0005737">
    <property type="term" value="C:cytoplasm"/>
    <property type="evidence" value="ECO:0007669"/>
    <property type="project" value="InterPro"/>
</dbReference>
<dbReference type="InterPro" id="IPR007531">
    <property type="entry name" value="Dysbindin"/>
</dbReference>
<keyword evidence="5" id="KW-1185">Reference proteome</keyword>
<feature type="coiled-coil region" evidence="2">
    <location>
        <begin position="136"/>
        <end position="208"/>
    </location>
</feature>
<evidence type="ECO:0000313" key="5">
    <source>
        <dbReference type="Proteomes" id="UP000230750"/>
    </source>
</evidence>
<dbReference type="STRING" id="307972.A0A2G8LS09"/>
<comment type="caution">
    <text evidence="4">The sequence shown here is derived from an EMBL/GenBank/DDBJ whole genome shotgun (WGS) entry which is preliminary data.</text>
</comment>
<sequence length="391" mass="45428">MFEQFKEKFQAVQQDLSDGIKSLSVKAQKASKTNRNSENLSSKHDNLPNLREGLHISAGADLLDHFQGTWTNIHEAIEDCANRATDADALIQQIAFNQEKKFSEWRDIKKHLQEIPNLLEDIQSITAKIGKLTADFEEVEASLIELEDVIDEEEYQQNEEIQRKELENYQKQKLHEEGLLRARLQDEFDEKLNKKQKEEDAKKRERQQAFQDFFVDDLKHYKEFGQMQRPMELVAPETHLEDFELEWDEHDQQALNDFLGPPEDQRSSEVNLGSSLGNKESSEKDKFVERNDDEEGEKADVVANKKDEELLLREDAPSSNMEQQRDNAQGDRKEEPIENAPISKMEEQIDDAQLNQEETKSRQIDNRENMSSEEKNDGDADSDEFEDAVEQ</sequence>
<proteinExistence type="inferred from homology"/>
<gene>
    <name evidence="4" type="ORF">BSL78_00064</name>
</gene>
<feature type="compositionally biased region" description="Polar residues" evidence="3">
    <location>
        <begin position="30"/>
        <end position="40"/>
    </location>
</feature>
<feature type="region of interest" description="Disordered" evidence="3">
    <location>
        <begin position="242"/>
        <end position="391"/>
    </location>
</feature>
<dbReference type="PANTHER" id="PTHR16294">
    <property type="entry name" value="DYSTROBREVIN BINDING PROTEIN 1 DYSBINDIN"/>
    <property type="match status" value="1"/>
</dbReference>
<dbReference type="EMBL" id="MRZV01000001">
    <property type="protein sequence ID" value="PIK63056.1"/>
    <property type="molecule type" value="Genomic_DNA"/>
</dbReference>
<evidence type="ECO:0000256" key="2">
    <source>
        <dbReference type="SAM" id="Coils"/>
    </source>
</evidence>
<evidence type="ECO:0000256" key="1">
    <source>
        <dbReference type="ARBA" id="ARBA00008686"/>
    </source>
</evidence>
<feature type="compositionally biased region" description="Acidic residues" evidence="3">
    <location>
        <begin position="379"/>
        <end position="391"/>
    </location>
</feature>
<evidence type="ECO:0000256" key="3">
    <source>
        <dbReference type="SAM" id="MobiDB-lite"/>
    </source>
</evidence>
<reference evidence="4 5" key="1">
    <citation type="journal article" date="2017" name="PLoS Biol.">
        <title>The sea cucumber genome provides insights into morphological evolution and visceral regeneration.</title>
        <authorList>
            <person name="Zhang X."/>
            <person name="Sun L."/>
            <person name="Yuan J."/>
            <person name="Sun Y."/>
            <person name="Gao Y."/>
            <person name="Zhang L."/>
            <person name="Li S."/>
            <person name="Dai H."/>
            <person name="Hamel J.F."/>
            <person name="Liu C."/>
            <person name="Yu Y."/>
            <person name="Liu S."/>
            <person name="Lin W."/>
            <person name="Guo K."/>
            <person name="Jin S."/>
            <person name="Xu P."/>
            <person name="Storey K.B."/>
            <person name="Huan P."/>
            <person name="Zhang T."/>
            <person name="Zhou Y."/>
            <person name="Zhang J."/>
            <person name="Lin C."/>
            <person name="Li X."/>
            <person name="Xing L."/>
            <person name="Huo D."/>
            <person name="Sun M."/>
            <person name="Wang L."/>
            <person name="Mercier A."/>
            <person name="Li F."/>
            <person name="Yang H."/>
            <person name="Xiang J."/>
        </authorList>
    </citation>
    <scope>NUCLEOTIDE SEQUENCE [LARGE SCALE GENOMIC DNA]</scope>
    <source>
        <strain evidence="4">Shaxun</strain>
        <tissue evidence="4">Muscle</tissue>
    </source>
</reference>
<evidence type="ECO:0000313" key="4">
    <source>
        <dbReference type="EMBL" id="PIK63056.1"/>
    </source>
</evidence>
<dbReference type="PANTHER" id="PTHR16294:SF6">
    <property type="entry name" value="DYNAMIN N-TERMINAL DOMAIN-CONTAINING PROTEIN"/>
    <property type="match status" value="1"/>
</dbReference>
<feature type="compositionally biased region" description="Basic and acidic residues" evidence="3">
    <location>
        <begin position="357"/>
        <end position="378"/>
    </location>
</feature>